<evidence type="ECO:0000313" key="1">
    <source>
        <dbReference type="EMBL" id="QEE20681.1"/>
    </source>
</evidence>
<proteinExistence type="predicted"/>
<dbReference type="EMBL" id="CP041690">
    <property type="protein sequence ID" value="QEE20681.1"/>
    <property type="molecule type" value="Genomic_DNA"/>
</dbReference>
<dbReference type="RefSeq" id="WP_147656068.1">
    <property type="nucleotide sequence ID" value="NZ_BMFM01000001.1"/>
</dbReference>
<protein>
    <submittedName>
        <fullName evidence="1">Uncharacterized protein</fullName>
    </submittedName>
</protein>
<dbReference type="Proteomes" id="UP000321062">
    <property type="component" value="Chromosome"/>
</dbReference>
<dbReference type="OrthoDB" id="9899600at2"/>
<reference evidence="1 2" key="1">
    <citation type="journal article" date="2015" name="Int. J. Syst. Evol. Microbiol.">
        <title>Youhaiella tibetensis gen. nov., sp. nov., isolated from subsurface sediment.</title>
        <authorList>
            <person name="Wang Y.X."/>
            <person name="Huang F.Q."/>
            <person name="Nogi Y."/>
            <person name="Pang S.J."/>
            <person name="Wang P.K."/>
            <person name="Lv J."/>
        </authorList>
    </citation>
    <scope>NUCLEOTIDE SEQUENCE [LARGE SCALE GENOMIC DNA]</scope>
    <source>
        <strain evidence="2">fig4</strain>
    </source>
</reference>
<gene>
    <name evidence="1" type="ORF">FNA67_11085</name>
</gene>
<accession>A0A5B9DMR0</accession>
<name>A0A5B9DMR0_9HYPH</name>
<dbReference type="AlphaFoldDB" id="A0A5B9DMR0"/>
<dbReference type="KEGG" id="yti:FNA67_11085"/>
<sequence length="88" mass="9246">MGRSKSEAEIMERGLDNVCTGIVWLVLAAIGFFAVLPNDASNAWWTAGIAIVAGLYAISGSGPFARLLRTPGNALAFFVRSVNFGGGR</sequence>
<organism evidence="1 2">
    <name type="scientific">Paradevosia tibetensis</name>
    <dbReference type="NCBI Taxonomy" id="1447062"/>
    <lineage>
        <taxon>Bacteria</taxon>
        <taxon>Pseudomonadati</taxon>
        <taxon>Pseudomonadota</taxon>
        <taxon>Alphaproteobacteria</taxon>
        <taxon>Hyphomicrobiales</taxon>
        <taxon>Devosiaceae</taxon>
        <taxon>Paradevosia</taxon>
    </lineage>
</organism>
<keyword evidence="2" id="KW-1185">Reference proteome</keyword>
<evidence type="ECO:0000313" key="2">
    <source>
        <dbReference type="Proteomes" id="UP000321062"/>
    </source>
</evidence>